<dbReference type="Proteomes" id="UP000004057">
    <property type="component" value="Unassembled WGS sequence"/>
</dbReference>
<evidence type="ECO:0000313" key="3">
    <source>
        <dbReference type="Proteomes" id="UP000004057"/>
    </source>
</evidence>
<evidence type="ECO:0000313" key="2">
    <source>
        <dbReference type="EMBL" id="KAI93152.1"/>
    </source>
</evidence>
<protein>
    <submittedName>
        <fullName evidence="2">Uncharacterized protein</fullName>
    </submittedName>
</protein>
<gene>
    <name evidence="2" type="ORF">SPM_002795</name>
</gene>
<dbReference type="EMBL" id="AGBZ02000001">
    <property type="protein sequence ID" value="KAI93152.1"/>
    <property type="molecule type" value="Genomic_DNA"/>
</dbReference>
<dbReference type="AlphaFoldDB" id="A0AAI9T4U4"/>
<dbReference type="RefSeq" id="WP_004028082.1">
    <property type="nucleotide sequence ID" value="NZ_AGBZ02000001.1"/>
</dbReference>
<evidence type="ECO:0000256" key="1">
    <source>
        <dbReference type="SAM" id="MobiDB-lite"/>
    </source>
</evidence>
<proteinExistence type="predicted"/>
<organism evidence="2 3">
    <name type="scientific">Spiroplasma melliferum KC3</name>
    <dbReference type="NCBI Taxonomy" id="570509"/>
    <lineage>
        <taxon>Bacteria</taxon>
        <taxon>Bacillati</taxon>
        <taxon>Mycoplasmatota</taxon>
        <taxon>Mollicutes</taxon>
        <taxon>Entomoplasmatales</taxon>
        <taxon>Spiroplasmataceae</taxon>
        <taxon>Spiroplasma</taxon>
    </lineage>
</organism>
<name>A0AAI9T4U4_SPIME</name>
<feature type="compositionally biased region" description="Basic and acidic residues" evidence="1">
    <location>
        <begin position="431"/>
        <end position="442"/>
    </location>
</feature>
<reference evidence="2 3" key="1">
    <citation type="journal article" date="2012" name="J. Proteome Res.">
        <title>Application of Spiroplasma melliferum proteogenomic profiling for the discovery of virulence factors and pathogenicity mechanisms in host-associated spiroplasmas.</title>
        <authorList>
            <person name="Alexeev D."/>
            <person name="Kostrjukova E."/>
            <person name="Aliper A."/>
            <person name="Popenko A."/>
            <person name="Bazaleev N."/>
            <person name="Tyakht A."/>
            <person name="Selezneva O."/>
            <person name="Akopian T."/>
            <person name="Prichodko E."/>
            <person name="Kondratov I."/>
            <person name="Chukin M."/>
            <person name="Demina I."/>
            <person name="Galyamina M."/>
            <person name="Kamashev D."/>
            <person name="Vanyushkina A."/>
            <person name="Ladygina V."/>
            <person name="Levitskii S."/>
            <person name="Lazarev V."/>
            <person name="Govorun V."/>
        </authorList>
    </citation>
    <scope>NUCLEOTIDE SEQUENCE [LARGE SCALE GENOMIC DNA]</scope>
    <source>
        <strain evidence="2 3">KC3</strain>
    </source>
</reference>
<sequence>MNKHIDKWLEFNNRNWKLHVPLIVAQRKVRMEIGRGLLCDSENEQALIHWQHWYHKRKVYEKLIKMSWTKSLLGVAVMFIYETRDGDLDIMLGTALFTNFVSKINEEEQAADIWILPNQDDTGYIFHVIINDKYIQIDSYPNDENTQAGAVSGKIDKSLRIEKRTYINKLGRFPLIQIPNFIRVNQQGQASSTMLNAYPDIYPTMWLIEDLQDNLFIKKKTRRFSRARGYIQATSEEADNVKNKKNAWDDYESDFVIQTVQNNYDAKGGGSTVNYTQGQYNSIDYNLDTDHILKLVFRGIGLSWQADEQGTYTNQNQTLIMQAEDIESQAVWQEFLLDYLYRLFDCWWIFHKYWKVDNNNWFKSERPYSLKFKQAGIIDQMRLVDTNNTRLENATMSRAKYIHIVDSIPMTFAIKEVERIDKEQLETNAKFDIDNENDKDNENNNTGGIKDEFKQK</sequence>
<comment type="caution">
    <text evidence="2">The sequence shown here is derived from an EMBL/GenBank/DDBJ whole genome shotgun (WGS) entry which is preliminary data.</text>
</comment>
<accession>A0AAI9T4U4</accession>
<feature type="region of interest" description="Disordered" evidence="1">
    <location>
        <begin position="431"/>
        <end position="456"/>
    </location>
</feature>